<evidence type="ECO:0008006" key="7">
    <source>
        <dbReference type="Google" id="ProtNLM"/>
    </source>
</evidence>
<feature type="compositionally biased region" description="Low complexity" evidence="2">
    <location>
        <begin position="815"/>
        <end position="832"/>
    </location>
</feature>
<keyword evidence="3" id="KW-0812">Transmembrane</keyword>
<dbReference type="Gene3D" id="2.120.10.80">
    <property type="entry name" value="Kelch-type beta propeller"/>
    <property type="match status" value="1"/>
</dbReference>
<feature type="region of interest" description="Disordered" evidence="2">
    <location>
        <begin position="951"/>
        <end position="988"/>
    </location>
</feature>
<evidence type="ECO:0000313" key="6">
    <source>
        <dbReference type="Proteomes" id="UP000800041"/>
    </source>
</evidence>
<sequence length="1040" mass="110948">MGIFSLRELPVGLLASLILPCAAQLPYNPTRIYTPQSNPNRAYILQPASSAQYQLASLDLTQRLGQTNIPTDILYTSLPFLANGDLTSSQPVIDSDGNLTIYTGNCSLGSGSAQIWRFDTEQDSKIGNGTWSQQSIGQDTAAITLDGPNFLGSSISFSSVVHGGSSQTNLYMFGGMCPSANSTADNWQSDAQYSNAMLTLDPTSSAEYDLGITTSRGPPIAEAGTSLTGLAPSFSNSSGGAETQQQSFVLIGGHTSSAFINMSQIAIFSLPQETWAFISVLQPSSSRTDLVVRDDPSEVEPRSGHTAVLTPDGESIILFGGWIGDVDTPAEPQLAVLNVGDGYGGQGDWSWSIPPMTDFGLEASSGLYGHGATMLPDGVMMVVGGYSIAPNADNRKRAAQTANTQALFYNSTSHSWLSEYSFVGLRSPVAPAKDTGALSTTAQKAGLGVGIAIAVAVIVALVLLFYFWYNRRLTRQLADHVREMRQMSLEANQINHEELIGGGIDGRGGSASAYDASQQHNFNQGTGWRSTSGHDAERTGLLVEIPSPTRGLRRNIPGRPTPHQVPRYDAARAGLGSGNIHPIGEEDEDQVSTTGEYHEKAASNRSSDPLIDPAPLSSHPVEGSTTGRPPSWATIPRSRDDDRPIDKIAWGRDWEKVHEVSPENNTHSAHGRYSPTKSDRTASTLSEQSARSYLSTGSATAVGSMTRTLSMRSAALLNTLGLPNPFQSPETSPTREGPSKSVPATAERKSGSLTSSINHPTQESRSSHEDSESFHSAQTNFSRLRAEGEVLLGGVAAAQRDRQPLGEDPLQDPVSPLAPNSATTTPTSPTFAVRPQIPRQRSNSRNATGAGISSALLGSVRRALGRNVTRPVSSGGNGMGNARSSSMTAAGSRYSGSSGMATSSARESAALNRGGKRHSSYGSIASGAFGSDMTPPRRAASDAGFWKARRGAKDWEPYRDDPDRRRSGDDWGEPKDQNAREDEDEGDWDVEAAAENRVVQVTYTVPRERLRVVNAAEADTRSLLSSVPDEEIVIRKREKE</sequence>
<proteinExistence type="predicted"/>
<dbReference type="OrthoDB" id="205993at2759"/>
<dbReference type="EMBL" id="ML977150">
    <property type="protein sequence ID" value="KAF1987863.1"/>
    <property type="molecule type" value="Genomic_DNA"/>
</dbReference>
<feature type="region of interest" description="Disordered" evidence="2">
    <location>
        <begin position="545"/>
        <end position="697"/>
    </location>
</feature>
<evidence type="ECO:0000313" key="5">
    <source>
        <dbReference type="EMBL" id="KAF1987863.1"/>
    </source>
</evidence>
<dbReference type="AlphaFoldDB" id="A0A6G1H3R1"/>
<feature type="compositionally biased region" description="Basic and acidic residues" evidence="2">
    <location>
        <begin position="951"/>
        <end position="980"/>
    </location>
</feature>
<feature type="compositionally biased region" description="Polar residues" evidence="2">
    <location>
        <begin position="725"/>
        <end position="734"/>
    </location>
</feature>
<dbReference type="Proteomes" id="UP000800041">
    <property type="component" value="Unassembled WGS sequence"/>
</dbReference>
<feature type="region of interest" description="Disordered" evidence="2">
    <location>
        <begin position="927"/>
        <end position="946"/>
    </location>
</feature>
<feature type="transmembrane region" description="Helical" evidence="3">
    <location>
        <begin position="447"/>
        <end position="469"/>
    </location>
</feature>
<feature type="signal peptide" evidence="4">
    <location>
        <begin position="1"/>
        <end position="23"/>
    </location>
</feature>
<keyword evidence="4" id="KW-0732">Signal</keyword>
<evidence type="ECO:0000256" key="3">
    <source>
        <dbReference type="SAM" id="Phobius"/>
    </source>
</evidence>
<feature type="region of interest" description="Disordered" evidence="2">
    <location>
        <begin position="804"/>
        <end position="852"/>
    </location>
</feature>
<dbReference type="SUPFAM" id="SSF50965">
    <property type="entry name" value="Galactose oxidase, central domain"/>
    <property type="match status" value="1"/>
</dbReference>
<keyword evidence="3" id="KW-0472">Membrane</keyword>
<reference evidence="5" key="1">
    <citation type="journal article" date="2020" name="Stud. Mycol.">
        <title>101 Dothideomycetes genomes: a test case for predicting lifestyles and emergence of pathogens.</title>
        <authorList>
            <person name="Haridas S."/>
            <person name="Albert R."/>
            <person name="Binder M."/>
            <person name="Bloem J."/>
            <person name="Labutti K."/>
            <person name="Salamov A."/>
            <person name="Andreopoulos B."/>
            <person name="Baker S."/>
            <person name="Barry K."/>
            <person name="Bills G."/>
            <person name="Bluhm B."/>
            <person name="Cannon C."/>
            <person name="Castanera R."/>
            <person name="Culley D."/>
            <person name="Daum C."/>
            <person name="Ezra D."/>
            <person name="Gonzalez J."/>
            <person name="Henrissat B."/>
            <person name="Kuo A."/>
            <person name="Liang C."/>
            <person name="Lipzen A."/>
            <person name="Lutzoni F."/>
            <person name="Magnuson J."/>
            <person name="Mondo S."/>
            <person name="Nolan M."/>
            <person name="Ohm R."/>
            <person name="Pangilinan J."/>
            <person name="Park H.-J."/>
            <person name="Ramirez L."/>
            <person name="Alfaro M."/>
            <person name="Sun H."/>
            <person name="Tritt A."/>
            <person name="Yoshinaga Y."/>
            <person name="Zwiers L.-H."/>
            <person name="Turgeon B."/>
            <person name="Goodwin S."/>
            <person name="Spatafora J."/>
            <person name="Crous P."/>
            <person name="Grigoriev I."/>
        </authorList>
    </citation>
    <scope>NUCLEOTIDE SEQUENCE</scope>
    <source>
        <strain evidence="5">CBS 113979</strain>
    </source>
</reference>
<protein>
    <recommendedName>
        <fullName evidence="7">Galactose oxidase</fullName>
    </recommendedName>
</protein>
<dbReference type="InterPro" id="IPR015915">
    <property type="entry name" value="Kelch-typ_b-propeller"/>
</dbReference>
<evidence type="ECO:0000256" key="2">
    <source>
        <dbReference type="SAM" id="MobiDB-lite"/>
    </source>
</evidence>
<organism evidence="5 6">
    <name type="scientific">Aulographum hederae CBS 113979</name>
    <dbReference type="NCBI Taxonomy" id="1176131"/>
    <lineage>
        <taxon>Eukaryota</taxon>
        <taxon>Fungi</taxon>
        <taxon>Dikarya</taxon>
        <taxon>Ascomycota</taxon>
        <taxon>Pezizomycotina</taxon>
        <taxon>Dothideomycetes</taxon>
        <taxon>Pleosporomycetidae</taxon>
        <taxon>Aulographales</taxon>
        <taxon>Aulographaceae</taxon>
    </lineage>
</organism>
<accession>A0A6G1H3R1</accession>
<name>A0A6G1H3R1_9PEZI</name>
<feature type="compositionally biased region" description="Polar residues" evidence="2">
    <location>
        <begin position="751"/>
        <end position="764"/>
    </location>
</feature>
<feature type="compositionally biased region" description="Polar residues" evidence="2">
    <location>
        <begin position="681"/>
        <end position="697"/>
    </location>
</feature>
<feature type="compositionally biased region" description="Basic and acidic residues" evidence="2">
    <location>
        <begin position="637"/>
        <end position="661"/>
    </location>
</feature>
<feature type="coiled-coil region" evidence="1">
    <location>
        <begin position="470"/>
        <end position="497"/>
    </location>
</feature>
<evidence type="ECO:0000256" key="1">
    <source>
        <dbReference type="SAM" id="Coils"/>
    </source>
</evidence>
<feature type="region of interest" description="Disordered" evidence="2">
    <location>
        <begin position="720"/>
        <end position="777"/>
    </location>
</feature>
<gene>
    <name evidence="5" type="ORF">K402DRAFT_392156</name>
</gene>
<feature type="chain" id="PRO_5026014787" description="Galactose oxidase" evidence="4">
    <location>
        <begin position="24"/>
        <end position="1040"/>
    </location>
</feature>
<evidence type="ECO:0000256" key="4">
    <source>
        <dbReference type="SAM" id="SignalP"/>
    </source>
</evidence>
<feature type="compositionally biased region" description="Polar residues" evidence="2">
    <location>
        <begin position="882"/>
        <end position="906"/>
    </location>
</feature>
<keyword evidence="3" id="KW-1133">Transmembrane helix</keyword>
<dbReference type="InterPro" id="IPR011043">
    <property type="entry name" value="Gal_Oxase/kelch_b-propeller"/>
</dbReference>
<keyword evidence="1" id="KW-0175">Coiled coil</keyword>
<feature type="region of interest" description="Disordered" evidence="2">
    <location>
        <begin position="867"/>
        <end position="921"/>
    </location>
</feature>
<keyword evidence="6" id="KW-1185">Reference proteome</keyword>